<dbReference type="RefSeq" id="WP_079422591.1">
    <property type="nucleotide sequence ID" value="NZ_MZGV01000009.1"/>
</dbReference>
<accession>A0A1V4IUC6</accession>
<name>A0A1V4IUC6_9CLOT</name>
<keyword evidence="2" id="KW-1185">Reference proteome</keyword>
<comment type="caution">
    <text evidence="1">The sequence shown here is derived from an EMBL/GenBank/DDBJ whole genome shotgun (WGS) entry which is preliminary data.</text>
</comment>
<gene>
    <name evidence="1" type="ORF">CLORY_11670</name>
</gene>
<evidence type="ECO:0000313" key="2">
    <source>
        <dbReference type="Proteomes" id="UP000190080"/>
    </source>
</evidence>
<dbReference type="STRING" id="1450648.CLORY_11670"/>
<dbReference type="EMBL" id="MZGV01000009">
    <property type="protein sequence ID" value="OPJ63385.1"/>
    <property type="molecule type" value="Genomic_DNA"/>
</dbReference>
<reference evidence="1 2" key="1">
    <citation type="submission" date="2017-03" db="EMBL/GenBank/DDBJ databases">
        <title>Genome sequence of Clostridium oryzae DSM 28571.</title>
        <authorList>
            <person name="Poehlein A."/>
            <person name="Daniel R."/>
        </authorList>
    </citation>
    <scope>NUCLEOTIDE SEQUENCE [LARGE SCALE GENOMIC DNA]</scope>
    <source>
        <strain evidence="1 2">DSM 28571</strain>
    </source>
</reference>
<dbReference type="Proteomes" id="UP000190080">
    <property type="component" value="Unassembled WGS sequence"/>
</dbReference>
<organism evidence="1 2">
    <name type="scientific">Clostridium oryzae</name>
    <dbReference type="NCBI Taxonomy" id="1450648"/>
    <lineage>
        <taxon>Bacteria</taxon>
        <taxon>Bacillati</taxon>
        <taxon>Bacillota</taxon>
        <taxon>Clostridia</taxon>
        <taxon>Eubacteriales</taxon>
        <taxon>Clostridiaceae</taxon>
        <taxon>Clostridium</taxon>
    </lineage>
</organism>
<evidence type="ECO:0000313" key="1">
    <source>
        <dbReference type="EMBL" id="OPJ63385.1"/>
    </source>
</evidence>
<protein>
    <submittedName>
        <fullName evidence="1">Uncharacterized protein</fullName>
    </submittedName>
</protein>
<proteinExistence type="predicted"/>
<sequence length="115" mass="13431">MKETENAKILLDRIRTEKSRYCKDQFGVIINIAENLDDKTILEAVDYCVKMKLWSAGILKDALEYFSQKKLSIVDKIFPDTKDYIPSKYSNVKPQIRDISEYCKALKGDKDTWKN</sequence>
<dbReference type="AlphaFoldDB" id="A0A1V4IUC6"/>